<dbReference type="GO" id="GO:0046872">
    <property type="term" value="F:metal ion binding"/>
    <property type="evidence" value="ECO:0007669"/>
    <property type="project" value="InterPro"/>
</dbReference>
<comment type="caution">
    <text evidence="2">The sequence shown here is derived from an EMBL/GenBank/DDBJ whole genome shotgun (WGS) entry which is preliminary data.</text>
</comment>
<dbReference type="RefSeq" id="WP_204702310.1">
    <property type="nucleotide sequence ID" value="NZ_JAFBDQ010000014.1"/>
</dbReference>
<dbReference type="InterPro" id="IPR009078">
    <property type="entry name" value="Ferritin-like_SF"/>
</dbReference>
<feature type="domain" description="Rubrerythrin diiron-binding" evidence="1">
    <location>
        <begin position="9"/>
        <end position="157"/>
    </location>
</feature>
<dbReference type="CDD" id="cd01045">
    <property type="entry name" value="Ferritin_like_AB"/>
    <property type="match status" value="1"/>
</dbReference>
<evidence type="ECO:0000259" key="1">
    <source>
        <dbReference type="Pfam" id="PF02915"/>
    </source>
</evidence>
<gene>
    <name evidence="2" type="ORF">JOC47_002427</name>
</gene>
<dbReference type="Proteomes" id="UP000774000">
    <property type="component" value="Unassembled WGS sequence"/>
</dbReference>
<proteinExistence type="predicted"/>
<reference evidence="2" key="1">
    <citation type="submission" date="2021-01" db="EMBL/GenBank/DDBJ databases">
        <title>Genomic Encyclopedia of Type Strains, Phase IV (KMG-IV): sequencing the most valuable type-strain genomes for metagenomic binning, comparative biology and taxonomic classification.</title>
        <authorList>
            <person name="Goeker M."/>
        </authorList>
    </citation>
    <scope>NUCLEOTIDE SEQUENCE</scope>
    <source>
        <strain evidence="2">DSM 23230</strain>
    </source>
</reference>
<dbReference type="SUPFAM" id="SSF47240">
    <property type="entry name" value="Ferritin-like"/>
    <property type="match status" value="1"/>
</dbReference>
<name>A0A938XWJ1_9FIRM</name>
<accession>A0A938XWJ1</accession>
<evidence type="ECO:0000313" key="2">
    <source>
        <dbReference type="EMBL" id="MBM7557561.1"/>
    </source>
</evidence>
<organism evidence="2 3">
    <name type="scientific">Halanaerobacter jeridensis</name>
    <dbReference type="NCBI Taxonomy" id="706427"/>
    <lineage>
        <taxon>Bacteria</taxon>
        <taxon>Bacillati</taxon>
        <taxon>Bacillota</taxon>
        <taxon>Clostridia</taxon>
        <taxon>Halanaerobiales</taxon>
        <taxon>Halobacteroidaceae</taxon>
        <taxon>Halanaerobacter</taxon>
    </lineage>
</organism>
<dbReference type="Pfam" id="PF02915">
    <property type="entry name" value="Rubrerythrin"/>
    <property type="match status" value="1"/>
</dbReference>
<dbReference type="AlphaFoldDB" id="A0A938XWJ1"/>
<dbReference type="GO" id="GO:0016491">
    <property type="term" value="F:oxidoreductase activity"/>
    <property type="evidence" value="ECO:0007669"/>
    <property type="project" value="InterPro"/>
</dbReference>
<dbReference type="PANTHER" id="PTHR33531:SF7">
    <property type="entry name" value="HYPOTHETICAL MEMBRANE PROTEIN, CONSERVED"/>
    <property type="match status" value="1"/>
</dbReference>
<dbReference type="InterPro" id="IPR003251">
    <property type="entry name" value="Rr_diiron-bd_dom"/>
</dbReference>
<dbReference type="Gene3D" id="1.20.1260.10">
    <property type="match status" value="1"/>
</dbReference>
<dbReference type="PANTHER" id="PTHR33531">
    <property type="entry name" value="RUBRERYTHRIN SUBFAMILY"/>
    <property type="match status" value="1"/>
</dbReference>
<evidence type="ECO:0000313" key="3">
    <source>
        <dbReference type="Proteomes" id="UP000774000"/>
    </source>
</evidence>
<protein>
    <submittedName>
        <fullName evidence="2">Rubrerythrin</fullName>
    </submittedName>
</protein>
<sequence>MNAKFNSLEILKMAINVEEDGEHFYEKCVEANSEPEVKRIFSKLAEQEREHRNYFKELLKEFDEADESISRDYLYEDLTGDYLKSIVDEQIFPKEEKATDDIAAHLGEALDIGIKAEKNSILLYQELMKNEADEQTTAALKKLIEEEKSHLVKLKNLKSYI</sequence>
<dbReference type="InterPro" id="IPR012347">
    <property type="entry name" value="Ferritin-like"/>
</dbReference>
<dbReference type="EMBL" id="JAFBDQ010000014">
    <property type="protein sequence ID" value="MBM7557561.1"/>
    <property type="molecule type" value="Genomic_DNA"/>
</dbReference>
<keyword evidence="3" id="KW-1185">Reference proteome</keyword>